<name>A0AAU7S500_9HYPH</name>
<reference evidence="5" key="1">
    <citation type="submission" date="2024-06" db="EMBL/GenBank/DDBJ databases">
        <authorList>
            <person name="Li T."/>
            <person name="Gao R."/>
        </authorList>
    </citation>
    <scope>NUCLEOTIDE SEQUENCE</scope>
    <source>
        <strain evidence="5">ZPR3</strain>
        <plasmid evidence="5">unnamed2</plasmid>
    </source>
</reference>
<evidence type="ECO:0000256" key="3">
    <source>
        <dbReference type="ARBA" id="ARBA00006171"/>
    </source>
</evidence>
<dbReference type="GO" id="GO:0008967">
    <property type="term" value="F:phosphoglycolate phosphatase activity"/>
    <property type="evidence" value="ECO:0007669"/>
    <property type="project" value="UniProtKB-EC"/>
</dbReference>
<dbReference type="InterPro" id="IPR036412">
    <property type="entry name" value="HAD-like_sf"/>
</dbReference>
<evidence type="ECO:0000256" key="2">
    <source>
        <dbReference type="ARBA" id="ARBA00004818"/>
    </source>
</evidence>
<dbReference type="PANTHER" id="PTHR43434">
    <property type="entry name" value="PHOSPHOGLYCOLATE PHOSPHATASE"/>
    <property type="match status" value="1"/>
</dbReference>
<comment type="pathway">
    <text evidence="2">Organic acid metabolism; glycolate biosynthesis; glycolate from 2-phosphoglycolate: step 1/1.</text>
</comment>
<sequence>MFDIDGTLTDSVAQHQIAFERTLRSFAFPALRTDWSSYRHHSDSGIFEEAWEEAGWSPTPDHIGLEERFRREFDSVFENEPVSPIPGAREFLASLSQTDWLPVFATGSLRHGAVRKLKCLDVPFEQDMLVTASEYTTREEIVSNAIARAKEKYRIVSPERIISIGDGIWDLKTARNLGLEFLGIGFGEKAEQLRSAGAKVHAGFEEGLAILS</sequence>
<organism evidence="5">
    <name type="scientific">Rhizobium sp. ZPR3</name>
    <dbReference type="NCBI Taxonomy" id="3158967"/>
    <lineage>
        <taxon>Bacteria</taxon>
        <taxon>Pseudomonadati</taxon>
        <taxon>Pseudomonadota</taxon>
        <taxon>Alphaproteobacteria</taxon>
        <taxon>Hyphomicrobiales</taxon>
        <taxon>Rhizobiaceae</taxon>
        <taxon>Rhizobium/Agrobacterium group</taxon>
        <taxon>Rhizobium</taxon>
    </lineage>
</organism>
<proteinExistence type="inferred from homology"/>
<dbReference type="InterPro" id="IPR023214">
    <property type="entry name" value="HAD_sf"/>
</dbReference>
<accession>A0AAU7S500</accession>
<comment type="catalytic activity">
    <reaction evidence="1">
        <text>2-phosphoglycolate + H2O = glycolate + phosphate</text>
        <dbReference type="Rhea" id="RHEA:14369"/>
        <dbReference type="ChEBI" id="CHEBI:15377"/>
        <dbReference type="ChEBI" id="CHEBI:29805"/>
        <dbReference type="ChEBI" id="CHEBI:43474"/>
        <dbReference type="ChEBI" id="CHEBI:58033"/>
        <dbReference type="EC" id="3.1.3.18"/>
    </reaction>
</comment>
<protein>
    <recommendedName>
        <fullName evidence="4">phosphoglycolate phosphatase</fullName>
        <ecNumber evidence="4">3.1.3.18</ecNumber>
    </recommendedName>
</protein>
<keyword evidence="5" id="KW-0378">Hydrolase</keyword>
<evidence type="ECO:0000256" key="1">
    <source>
        <dbReference type="ARBA" id="ARBA00000830"/>
    </source>
</evidence>
<dbReference type="SFLD" id="SFLDS00003">
    <property type="entry name" value="Haloacid_Dehalogenase"/>
    <property type="match status" value="1"/>
</dbReference>
<dbReference type="Gene3D" id="3.40.50.1000">
    <property type="entry name" value="HAD superfamily/HAD-like"/>
    <property type="match status" value="1"/>
</dbReference>
<gene>
    <name evidence="5" type="ORF">ABM479_30180</name>
</gene>
<comment type="similarity">
    <text evidence="3">Belongs to the HAD-like hydrolase superfamily. CbbY/CbbZ/Gph/YieH family.</text>
</comment>
<dbReference type="PANTHER" id="PTHR43434:SF1">
    <property type="entry name" value="PHOSPHOGLYCOLATE PHOSPHATASE"/>
    <property type="match status" value="1"/>
</dbReference>
<keyword evidence="5" id="KW-0614">Plasmid</keyword>
<dbReference type="Gene3D" id="1.10.150.240">
    <property type="entry name" value="Putative phosphatase, domain 2"/>
    <property type="match status" value="1"/>
</dbReference>
<dbReference type="AlphaFoldDB" id="A0AAU7S500"/>
<dbReference type="RefSeq" id="WP_349962671.1">
    <property type="nucleotide sequence ID" value="NZ_CP157962.1"/>
</dbReference>
<dbReference type="SFLD" id="SFLDG01129">
    <property type="entry name" value="C1.5:_HAD__Beta-PGM__Phosphata"/>
    <property type="match status" value="1"/>
</dbReference>
<evidence type="ECO:0000313" key="5">
    <source>
        <dbReference type="EMBL" id="XBT97532.1"/>
    </source>
</evidence>
<dbReference type="EC" id="3.1.3.18" evidence="4"/>
<dbReference type="InterPro" id="IPR050155">
    <property type="entry name" value="HAD-like_hydrolase_sf"/>
</dbReference>
<dbReference type="EMBL" id="CP157962">
    <property type="protein sequence ID" value="XBT97532.1"/>
    <property type="molecule type" value="Genomic_DNA"/>
</dbReference>
<geneLocation type="plasmid" evidence="5">
    <name>unnamed2</name>
</geneLocation>
<evidence type="ECO:0000256" key="4">
    <source>
        <dbReference type="ARBA" id="ARBA00013078"/>
    </source>
</evidence>
<dbReference type="Pfam" id="PF00702">
    <property type="entry name" value="Hydrolase"/>
    <property type="match status" value="1"/>
</dbReference>
<dbReference type="GO" id="GO:0006281">
    <property type="term" value="P:DNA repair"/>
    <property type="evidence" value="ECO:0007669"/>
    <property type="project" value="TreeGrafter"/>
</dbReference>
<dbReference type="SUPFAM" id="SSF56784">
    <property type="entry name" value="HAD-like"/>
    <property type="match status" value="1"/>
</dbReference>
<dbReference type="InterPro" id="IPR023198">
    <property type="entry name" value="PGP-like_dom2"/>
</dbReference>